<dbReference type="EMBL" id="WXYO01000002">
    <property type="protein sequence ID" value="NAS11057.1"/>
    <property type="molecule type" value="Genomic_DNA"/>
</dbReference>
<accession>A0A6L9E8F2</accession>
<gene>
    <name evidence="1" type="ORF">GTQ38_03530</name>
</gene>
<evidence type="ECO:0000313" key="2">
    <source>
        <dbReference type="Proteomes" id="UP000475249"/>
    </source>
</evidence>
<dbReference type="RefSeq" id="WP_161434109.1">
    <property type="nucleotide sequence ID" value="NZ_WXYO01000002.1"/>
</dbReference>
<protein>
    <submittedName>
        <fullName evidence="1">Uncharacterized protein</fullName>
    </submittedName>
</protein>
<comment type="caution">
    <text evidence="1">The sequence shown here is derived from an EMBL/GenBank/DDBJ whole genome shotgun (WGS) entry which is preliminary data.</text>
</comment>
<sequence>MKFNWISTAEADDTLKKRCIELEYQLRPKITRFLMARLEQECCGDFSCFYFDVNLETRQISIANKTPVRYTRRIAFDFDREINQQSLVHSDK</sequence>
<organism evidence="1 2">
    <name type="scientific">Poritiphilus flavus</name>
    <dbReference type="NCBI Taxonomy" id="2697053"/>
    <lineage>
        <taxon>Bacteria</taxon>
        <taxon>Pseudomonadati</taxon>
        <taxon>Bacteroidota</taxon>
        <taxon>Flavobacteriia</taxon>
        <taxon>Flavobacteriales</taxon>
        <taxon>Flavobacteriaceae</taxon>
        <taxon>Poritiphilus</taxon>
    </lineage>
</organism>
<keyword evidence="2" id="KW-1185">Reference proteome</keyword>
<reference evidence="1 2" key="1">
    <citation type="submission" date="2020-01" db="EMBL/GenBank/DDBJ databases">
        <title>Bacteria diversity of Porities sp.</title>
        <authorList>
            <person name="Wang G."/>
        </authorList>
    </citation>
    <scope>NUCLEOTIDE SEQUENCE [LARGE SCALE GENOMIC DNA]</scope>
    <source>
        <strain evidence="1 2">R33</strain>
    </source>
</reference>
<evidence type="ECO:0000313" key="1">
    <source>
        <dbReference type="EMBL" id="NAS11057.1"/>
    </source>
</evidence>
<dbReference type="Proteomes" id="UP000475249">
    <property type="component" value="Unassembled WGS sequence"/>
</dbReference>
<dbReference type="AlphaFoldDB" id="A0A6L9E8F2"/>
<name>A0A6L9E8F2_9FLAO</name>
<proteinExistence type="predicted"/>